<evidence type="ECO:0000313" key="3">
    <source>
        <dbReference type="Proteomes" id="UP000287033"/>
    </source>
</evidence>
<reference evidence="2 3" key="1">
    <citation type="journal article" date="2018" name="Nat. Ecol. Evol.">
        <title>Shark genomes provide insights into elasmobranch evolution and the origin of vertebrates.</title>
        <authorList>
            <person name="Hara Y"/>
            <person name="Yamaguchi K"/>
            <person name="Onimaru K"/>
            <person name="Kadota M"/>
            <person name="Koyanagi M"/>
            <person name="Keeley SD"/>
            <person name="Tatsumi K"/>
            <person name="Tanaka K"/>
            <person name="Motone F"/>
            <person name="Kageyama Y"/>
            <person name="Nozu R"/>
            <person name="Adachi N"/>
            <person name="Nishimura O"/>
            <person name="Nakagawa R"/>
            <person name="Tanegashima C"/>
            <person name="Kiyatake I"/>
            <person name="Matsumoto R"/>
            <person name="Murakumo K"/>
            <person name="Nishida K"/>
            <person name="Terakita A"/>
            <person name="Kuratani S"/>
            <person name="Sato K"/>
            <person name="Hyodo S Kuraku.S."/>
        </authorList>
    </citation>
    <scope>NUCLEOTIDE SEQUENCE [LARGE SCALE GENOMIC DNA]</scope>
</reference>
<gene>
    <name evidence="2" type="ORF">chiPu_0023598</name>
</gene>
<dbReference type="Proteomes" id="UP000287033">
    <property type="component" value="Unassembled WGS sequence"/>
</dbReference>
<dbReference type="AlphaFoldDB" id="A0A401TBH0"/>
<proteinExistence type="predicted"/>
<evidence type="ECO:0000256" key="1">
    <source>
        <dbReference type="SAM" id="MobiDB-lite"/>
    </source>
</evidence>
<sequence>MPDLIGKGKEIPEAVEWIQPKLLFVWQMLLNILRFSSPCRRHRDTETRVTECVIASARPHTSTRRMTSFPTVDPGNAQASVPDLFR</sequence>
<feature type="region of interest" description="Disordered" evidence="1">
    <location>
        <begin position="63"/>
        <end position="86"/>
    </location>
</feature>
<evidence type="ECO:0000313" key="2">
    <source>
        <dbReference type="EMBL" id="GCC39983.1"/>
    </source>
</evidence>
<keyword evidence="3" id="KW-1185">Reference proteome</keyword>
<accession>A0A401TBH0</accession>
<comment type="caution">
    <text evidence="2">The sequence shown here is derived from an EMBL/GenBank/DDBJ whole genome shotgun (WGS) entry which is preliminary data.</text>
</comment>
<organism evidence="2 3">
    <name type="scientific">Chiloscyllium punctatum</name>
    <name type="common">Brownbanded bambooshark</name>
    <name type="synonym">Hemiscyllium punctatum</name>
    <dbReference type="NCBI Taxonomy" id="137246"/>
    <lineage>
        <taxon>Eukaryota</taxon>
        <taxon>Metazoa</taxon>
        <taxon>Chordata</taxon>
        <taxon>Craniata</taxon>
        <taxon>Vertebrata</taxon>
        <taxon>Chondrichthyes</taxon>
        <taxon>Elasmobranchii</taxon>
        <taxon>Galeomorphii</taxon>
        <taxon>Galeoidea</taxon>
        <taxon>Orectolobiformes</taxon>
        <taxon>Hemiscylliidae</taxon>
        <taxon>Chiloscyllium</taxon>
    </lineage>
</organism>
<protein>
    <submittedName>
        <fullName evidence="2">Uncharacterized protein</fullName>
    </submittedName>
</protein>
<name>A0A401TBH0_CHIPU</name>
<dbReference type="EMBL" id="BEZZ01023681">
    <property type="protein sequence ID" value="GCC39983.1"/>
    <property type="molecule type" value="Genomic_DNA"/>
</dbReference>